<name>A0ABR4IS71_9EURO</name>
<gene>
    <name evidence="1" type="ORF">BDW59DRAFT_158518</name>
</gene>
<dbReference type="EMBL" id="JBFXLS010000012">
    <property type="protein sequence ID" value="KAL2830616.1"/>
    <property type="molecule type" value="Genomic_DNA"/>
</dbReference>
<protein>
    <recommendedName>
        <fullName evidence="3">Heterokaryon incompatibility domain-containing protein</fullName>
    </recommendedName>
</protein>
<accession>A0ABR4IS71</accession>
<comment type="caution">
    <text evidence="1">The sequence shown here is derived from an EMBL/GenBank/DDBJ whole genome shotgun (WGS) entry which is preliminary data.</text>
</comment>
<reference evidence="1 2" key="1">
    <citation type="submission" date="2024-07" db="EMBL/GenBank/DDBJ databases">
        <title>Section-level genome sequencing and comparative genomics of Aspergillus sections Usti and Cavernicolus.</title>
        <authorList>
            <consortium name="Lawrence Berkeley National Laboratory"/>
            <person name="Nybo J.L."/>
            <person name="Vesth T.C."/>
            <person name="Theobald S."/>
            <person name="Frisvad J.C."/>
            <person name="Larsen T.O."/>
            <person name="Kjaerboelling I."/>
            <person name="Rothschild-Mancinelli K."/>
            <person name="Lyhne E.K."/>
            <person name="Kogle M.E."/>
            <person name="Barry K."/>
            <person name="Clum A."/>
            <person name="Na H."/>
            <person name="Ledsgaard L."/>
            <person name="Lin J."/>
            <person name="Lipzen A."/>
            <person name="Kuo A."/>
            <person name="Riley R."/>
            <person name="Mondo S."/>
            <person name="LaButti K."/>
            <person name="Haridas S."/>
            <person name="Pangalinan J."/>
            <person name="Salamov A.A."/>
            <person name="Simmons B.A."/>
            <person name="Magnuson J.K."/>
            <person name="Chen J."/>
            <person name="Drula E."/>
            <person name="Henrissat B."/>
            <person name="Wiebenga A."/>
            <person name="Lubbers R.J."/>
            <person name="Gomes A.C."/>
            <person name="Makela M.R."/>
            <person name="Stajich J."/>
            <person name="Grigoriev I.V."/>
            <person name="Mortensen U.H."/>
            <person name="De vries R.P."/>
            <person name="Baker S.E."/>
            <person name="Andersen M.R."/>
        </authorList>
    </citation>
    <scope>NUCLEOTIDE SEQUENCE [LARGE SCALE GENOMIC DNA]</scope>
    <source>
        <strain evidence="1 2">CBS 600.67</strain>
    </source>
</reference>
<evidence type="ECO:0000313" key="2">
    <source>
        <dbReference type="Proteomes" id="UP001610335"/>
    </source>
</evidence>
<evidence type="ECO:0000313" key="1">
    <source>
        <dbReference type="EMBL" id="KAL2830616.1"/>
    </source>
</evidence>
<keyword evidence="2" id="KW-1185">Reference proteome</keyword>
<organism evidence="1 2">
    <name type="scientific">Aspergillus cavernicola</name>
    <dbReference type="NCBI Taxonomy" id="176166"/>
    <lineage>
        <taxon>Eukaryota</taxon>
        <taxon>Fungi</taxon>
        <taxon>Dikarya</taxon>
        <taxon>Ascomycota</taxon>
        <taxon>Pezizomycotina</taxon>
        <taxon>Eurotiomycetes</taxon>
        <taxon>Eurotiomycetidae</taxon>
        <taxon>Eurotiales</taxon>
        <taxon>Aspergillaceae</taxon>
        <taxon>Aspergillus</taxon>
        <taxon>Aspergillus subgen. Nidulantes</taxon>
    </lineage>
</organism>
<dbReference type="Proteomes" id="UP001610335">
    <property type="component" value="Unassembled WGS sequence"/>
</dbReference>
<dbReference type="PANTHER" id="PTHR39596">
    <property type="match status" value="1"/>
</dbReference>
<evidence type="ECO:0008006" key="3">
    <source>
        <dbReference type="Google" id="ProtNLM"/>
    </source>
</evidence>
<sequence length="782" mass="87659">MDHVESVPDPQYPPLQVPCLNAEPYDGDSFSTYPERAGWDITRLLAGDFSQHPAEETAAFLQNWLFFGVLWEVFGPISRGAKENYIKAQEGTLHGISTVALLDEQILTLSSLITSTVQSGDNSSAQSIGHRIEVCLTTVSRFCRLATCQGDPRPGFAVWPLSPEVDLSVRSLSHRLAWSFAVGAMNMAMSSSTGALQFPCAWFPLARMYEVGWCPSEVAMVEETLTSSSAYYVSQLERPLSAVQRNHSECTRNLCMARQLNEETYRTAHTTEECDCQHYGPLIDEVTSIIKSGGVPLLSITPTKKEPYISIQVEKYTEGKRYIAFSHVWSDGLGNPTANTLPQCQLLRLRGLLDELVSGIRSLDLVNRLAFRELWNKKFHGPSLLFWMDTMCIPVAEEHVELRTKSIKGMKAVYERAFRVLVLDSDVQSCSSTDYTQAFMRVRLSAWMRRLWTLNEGVLANQLCIKFSEGFLDVEARSETQQKESYGSALANIKGSFGTPMRDADNFYWKFRLLRVNVISDPDPRMVRRTSESITTPEEKRCFAIMEAFSAALYRTTSKERDEMLCFASLIGWDTSLLKKLPFEDHMHALLSTESQLPQGMLFLAGPRMRQPGWRWAVSRFGNCGAMRLDAKSDDMTPGIVTEDGFVVDYPALVLPADCTSGNFQRSVVSAEVGNGVVATFEITRHDEGILRSSKVLESDSEDDLHDQLYVLFWDPAKRMAPRTPFPAAVISGPSGEDHAKDGLVYRLEFLAYLEILEKTAGGELQEKGDAVQLIRKKWTIG</sequence>
<proteinExistence type="predicted"/>
<dbReference type="PANTHER" id="PTHR39596:SF2">
    <property type="entry name" value="HET DOMAIN PROTEIN (AFU_ORTHOLOGUE AFUA_1G17550)-RELATED"/>
    <property type="match status" value="1"/>
</dbReference>